<dbReference type="VEuPathDB" id="FungiDB:CC77DRAFT_429090"/>
<reference evidence="1 2" key="1">
    <citation type="submission" date="2016-05" db="EMBL/GenBank/DDBJ databases">
        <title>Comparative analysis of secretome profiles of manganese(II)-oxidizing ascomycete fungi.</title>
        <authorList>
            <consortium name="DOE Joint Genome Institute"/>
            <person name="Zeiner C.A."/>
            <person name="Purvine S.O."/>
            <person name="Zink E.M."/>
            <person name="Wu S."/>
            <person name="Pasa-Tolic L."/>
            <person name="Chaput D.L."/>
            <person name="Haridas S."/>
            <person name="Grigoriev I.V."/>
            <person name="Santelli C.M."/>
            <person name="Hansel C.M."/>
        </authorList>
    </citation>
    <scope>NUCLEOTIDE SEQUENCE [LARGE SCALE GENOMIC DNA]</scope>
    <source>
        <strain evidence="1 2">SRC1lrK2f</strain>
    </source>
</reference>
<accession>A0A177D873</accession>
<dbReference type="RefSeq" id="XP_018381059.1">
    <property type="nucleotide sequence ID" value="XM_018531643.1"/>
</dbReference>
<name>A0A177D873_ALTAL</name>
<dbReference type="GeneID" id="29117237"/>
<dbReference type="EMBL" id="KV441492">
    <property type="protein sequence ID" value="OAG15638.1"/>
    <property type="molecule type" value="Genomic_DNA"/>
</dbReference>
<keyword evidence="2" id="KW-1185">Reference proteome</keyword>
<sequence length="93" mass="10264">MMGPKLRISLAAYVLIPQRQRNTLAQPCGHTQRLYTSSERLHPHWCSGLTAPEACAARRCPGNGLQPPLLARFLRGRAWSLRLACAMNGGLAR</sequence>
<evidence type="ECO:0000313" key="1">
    <source>
        <dbReference type="EMBL" id="OAG15638.1"/>
    </source>
</evidence>
<organism evidence="1 2">
    <name type="scientific">Alternaria alternata</name>
    <name type="common">Alternaria rot fungus</name>
    <name type="synonym">Torula alternata</name>
    <dbReference type="NCBI Taxonomy" id="5599"/>
    <lineage>
        <taxon>Eukaryota</taxon>
        <taxon>Fungi</taxon>
        <taxon>Dikarya</taxon>
        <taxon>Ascomycota</taxon>
        <taxon>Pezizomycotina</taxon>
        <taxon>Dothideomycetes</taxon>
        <taxon>Pleosporomycetidae</taxon>
        <taxon>Pleosporales</taxon>
        <taxon>Pleosporineae</taxon>
        <taxon>Pleosporaceae</taxon>
        <taxon>Alternaria</taxon>
        <taxon>Alternaria sect. Alternaria</taxon>
        <taxon>Alternaria alternata complex</taxon>
    </lineage>
</organism>
<gene>
    <name evidence="1" type="ORF">CC77DRAFT_429090</name>
</gene>
<proteinExistence type="predicted"/>
<protein>
    <submittedName>
        <fullName evidence="1">Uncharacterized protein</fullName>
    </submittedName>
</protein>
<evidence type="ECO:0000313" key="2">
    <source>
        <dbReference type="Proteomes" id="UP000077248"/>
    </source>
</evidence>
<dbReference type="KEGG" id="aalt:CC77DRAFT_429090"/>
<dbReference type="Proteomes" id="UP000077248">
    <property type="component" value="Unassembled WGS sequence"/>
</dbReference>
<dbReference type="AlphaFoldDB" id="A0A177D873"/>